<proteinExistence type="predicted"/>
<dbReference type="OrthoDB" id="3268830at2759"/>
<evidence type="ECO:0000313" key="3">
    <source>
        <dbReference type="Proteomes" id="UP000807353"/>
    </source>
</evidence>
<evidence type="ECO:0000256" key="1">
    <source>
        <dbReference type="SAM" id="MobiDB-lite"/>
    </source>
</evidence>
<dbReference type="EMBL" id="MU150243">
    <property type="protein sequence ID" value="KAF9466124.1"/>
    <property type="molecule type" value="Genomic_DNA"/>
</dbReference>
<keyword evidence="3" id="KW-1185">Reference proteome</keyword>
<feature type="region of interest" description="Disordered" evidence="1">
    <location>
        <begin position="1"/>
        <end position="21"/>
    </location>
</feature>
<dbReference type="AlphaFoldDB" id="A0A9P5YCF5"/>
<feature type="compositionally biased region" description="Basic residues" evidence="1">
    <location>
        <begin position="153"/>
        <end position="162"/>
    </location>
</feature>
<feature type="region of interest" description="Disordered" evidence="1">
    <location>
        <begin position="153"/>
        <end position="187"/>
    </location>
</feature>
<sequence length="304" mass="33806">MATTLTNPPTQPGPSRTYHPPDLIREDRFSAQSQYEDTVGTFRITVGNIALNFRALISKSFSTFSPSSPLYIIYGFGSSEIESDPENVISLSGPIGVALTAAERAREKKLRDDPMAIVLGPLFVDCKRCGARIKLSSKSQYDTLHWRTHRARCLKRQRRQPKKPGSGYVSLPSLSPPRSAKKVSPSLSEVTMTPVSLVRGRSQSISVPAITRPSSSSLPRPSRVRTADTIFEEYLFRSNRMQAQYTSQPPTHWKDWSWDQLLLPKFAREADTDQPDLTIGNNATLSPTHAALPSSLSLDLLETY</sequence>
<name>A0A9P5YCF5_9AGAR</name>
<comment type="caution">
    <text evidence="2">The sequence shown here is derived from an EMBL/GenBank/DDBJ whole genome shotgun (WGS) entry which is preliminary data.</text>
</comment>
<organism evidence="2 3">
    <name type="scientific">Collybia nuda</name>
    <dbReference type="NCBI Taxonomy" id="64659"/>
    <lineage>
        <taxon>Eukaryota</taxon>
        <taxon>Fungi</taxon>
        <taxon>Dikarya</taxon>
        <taxon>Basidiomycota</taxon>
        <taxon>Agaricomycotina</taxon>
        <taxon>Agaricomycetes</taxon>
        <taxon>Agaricomycetidae</taxon>
        <taxon>Agaricales</taxon>
        <taxon>Tricholomatineae</taxon>
        <taxon>Clitocybaceae</taxon>
        <taxon>Collybia</taxon>
    </lineage>
</organism>
<reference evidence="2" key="1">
    <citation type="submission" date="2020-11" db="EMBL/GenBank/DDBJ databases">
        <authorList>
            <consortium name="DOE Joint Genome Institute"/>
            <person name="Ahrendt S."/>
            <person name="Riley R."/>
            <person name="Andreopoulos W."/>
            <person name="Labutti K."/>
            <person name="Pangilinan J."/>
            <person name="Ruiz-Duenas F.J."/>
            <person name="Barrasa J.M."/>
            <person name="Sanchez-Garcia M."/>
            <person name="Camarero S."/>
            <person name="Miyauchi S."/>
            <person name="Serrano A."/>
            <person name="Linde D."/>
            <person name="Babiker R."/>
            <person name="Drula E."/>
            <person name="Ayuso-Fernandez I."/>
            <person name="Pacheco R."/>
            <person name="Padilla G."/>
            <person name="Ferreira P."/>
            <person name="Barriuso J."/>
            <person name="Kellner H."/>
            <person name="Castanera R."/>
            <person name="Alfaro M."/>
            <person name="Ramirez L."/>
            <person name="Pisabarro A.G."/>
            <person name="Kuo A."/>
            <person name="Tritt A."/>
            <person name="Lipzen A."/>
            <person name="He G."/>
            <person name="Yan M."/>
            <person name="Ng V."/>
            <person name="Cullen D."/>
            <person name="Martin F."/>
            <person name="Rosso M.-N."/>
            <person name="Henrissat B."/>
            <person name="Hibbett D."/>
            <person name="Martinez A.T."/>
            <person name="Grigoriev I.V."/>
        </authorList>
    </citation>
    <scope>NUCLEOTIDE SEQUENCE</scope>
    <source>
        <strain evidence="2">CBS 247.69</strain>
    </source>
</reference>
<dbReference type="Proteomes" id="UP000807353">
    <property type="component" value="Unassembled WGS sequence"/>
</dbReference>
<gene>
    <name evidence="2" type="ORF">BDZ94DRAFT_1306504</name>
</gene>
<protein>
    <submittedName>
        <fullName evidence="2">Uncharacterized protein</fullName>
    </submittedName>
</protein>
<evidence type="ECO:0000313" key="2">
    <source>
        <dbReference type="EMBL" id="KAF9466124.1"/>
    </source>
</evidence>
<accession>A0A9P5YCF5</accession>